<sequence length="470" mass="53280">MSKQRLMIIDDEKDMLQGLSRILPQELENIQVETFSSALSGLESIKRQPVDVLLLDIRMPEMDGMEVLTAVKEIDPWITVVMITAYGSIETAVEAIKKGAYDFITKPFEIPDLVRVLNKALERSLLIRENMNLRKKVSEKEPFADFVGQSPPMRRLYDGIQALAGTDYTVLIRGESGTGKELVARALHELSPRSSRRMVTVNCPAIPEHLLESELFGHKKGAFTGAEQNHTGMFLEADKSTLLLDEIGDLPVSIQTKLLRVLQEREVRPLGSDKSRKVDVRILSCTNQDLEARIQDRSFREDLYYRLNVVTLRTPSLSEITEDIPLLADHFLRSVCNELGLPLKRFSVAAIQSMMHKSWPGNVRELQNFVRRVALFSPEEEIGAADIRVAQDSLYGSAESRQDQDSNGKAVKPYQQAKEELLENFTREYITRLLGQTEGNVTRASDIAGISRTALQKIMRRYEIRSEDYR</sequence>
<keyword evidence="3" id="KW-0067">ATP-binding</keyword>
<keyword evidence="6" id="KW-0804">Transcription</keyword>
<evidence type="ECO:0000256" key="4">
    <source>
        <dbReference type="ARBA" id="ARBA00023012"/>
    </source>
</evidence>
<dbReference type="GO" id="GO:0043565">
    <property type="term" value="F:sequence-specific DNA binding"/>
    <property type="evidence" value="ECO:0007669"/>
    <property type="project" value="InterPro"/>
</dbReference>
<dbReference type="Gene3D" id="3.40.50.300">
    <property type="entry name" value="P-loop containing nucleotide triphosphate hydrolases"/>
    <property type="match status" value="1"/>
</dbReference>
<dbReference type="Proteomes" id="UP000005496">
    <property type="component" value="Unassembled WGS sequence"/>
</dbReference>
<dbReference type="SUPFAM" id="SSF52540">
    <property type="entry name" value="P-loop containing nucleoside triphosphate hydrolases"/>
    <property type="match status" value="1"/>
</dbReference>
<dbReference type="InterPro" id="IPR027417">
    <property type="entry name" value="P-loop_NTPase"/>
</dbReference>
<dbReference type="eggNOG" id="COG2204">
    <property type="taxonomic scope" value="Bacteria"/>
</dbReference>
<evidence type="ECO:0000256" key="1">
    <source>
        <dbReference type="ARBA" id="ARBA00022553"/>
    </source>
</evidence>
<dbReference type="SMART" id="SM00382">
    <property type="entry name" value="AAA"/>
    <property type="match status" value="1"/>
</dbReference>
<organism evidence="10 11">
    <name type="scientific">Desulfonatronospira thiodismutans ASO3-1</name>
    <dbReference type="NCBI Taxonomy" id="555779"/>
    <lineage>
        <taxon>Bacteria</taxon>
        <taxon>Pseudomonadati</taxon>
        <taxon>Thermodesulfobacteriota</taxon>
        <taxon>Desulfovibrionia</taxon>
        <taxon>Desulfovibrionales</taxon>
        <taxon>Desulfonatronovibrionaceae</taxon>
        <taxon>Desulfonatronospira</taxon>
    </lineage>
</organism>
<dbReference type="PROSITE" id="PS50110">
    <property type="entry name" value="RESPONSE_REGULATORY"/>
    <property type="match status" value="1"/>
</dbReference>
<evidence type="ECO:0000256" key="3">
    <source>
        <dbReference type="ARBA" id="ARBA00022840"/>
    </source>
</evidence>
<dbReference type="Gene3D" id="3.40.50.2300">
    <property type="match status" value="1"/>
</dbReference>
<dbReference type="SUPFAM" id="SSF52172">
    <property type="entry name" value="CheY-like"/>
    <property type="match status" value="1"/>
</dbReference>
<dbReference type="InterPro" id="IPR002078">
    <property type="entry name" value="Sigma_54_int"/>
</dbReference>
<dbReference type="Gene3D" id="1.10.10.60">
    <property type="entry name" value="Homeodomain-like"/>
    <property type="match status" value="1"/>
</dbReference>
<evidence type="ECO:0000256" key="6">
    <source>
        <dbReference type="ARBA" id="ARBA00023163"/>
    </source>
</evidence>
<dbReference type="Pfam" id="PF00158">
    <property type="entry name" value="Sigma54_activat"/>
    <property type="match status" value="1"/>
</dbReference>
<keyword evidence="2" id="KW-0547">Nucleotide-binding</keyword>
<dbReference type="InterPro" id="IPR025944">
    <property type="entry name" value="Sigma_54_int_dom_CS"/>
</dbReference>
<dbReference type="Pfam" id="PF02954">
    <property type="entry name" value="HTH_8"/>
    <property type="match status" value="1"/>
</dbReference>
<dbReference type="GO" id="GO:0005524">
    <property type="term" value="F:ATP binding"/>
    <property type="evidence" value="ECO:0007669"/>
    <property type="project" value="UniProtKB-KW"/>
</dbReference>
<dbReference type="Pfam" id="PF00072">
    <property type="entry name" value="Response_reg"/>
    <property type="match status" value="1"/>
</dbReference>
<dbReference type="PANTHER" id="PTHR32071">
    <property type="entry name" value="TRANSCRIPTIONAL REGULATORY PROTEIN"/>
    <property type="match status" value="1"/>
</dbReference>
<dbReference type="AlphaFoldDB" id="D6SKK9"/>
<dbReference type="Pfam" id="PF25601">
    <property type="entry name" value="AAA_lid_14"/>
    <property type="match status" value="1"/>
</dbReference>
<feature type="domain" description="Response regulatory" evidence="9">
    <location>
        <begin position="5"/>
        <end position="121"/>
    </location>
</feature>
<dbReference type="GO" id="GO:0000160">
    <property type="term" value="P:phosphorelay signal transduction system"/>
    <property type="evidence" value="ECO:0007669"/>
    <property type="project" value="UniProtKB-KW"/>
</dbReference>
<dbReference type="PROSITE" id="PS00675">
    <property type="entry name" value="SIGMA54_INTERACT_1"/>
    <property type="match status" value="1"/>
</dbReference>
<keyword evidence="1 7" id="KW-0597">Phosphoprotein</keyword>
<dbReference type="FunFam" id="3.40.50.2300:FF:000018">
    <property type="entry name" value="DNA-binding transcriptional regulator NtrC"/>
    <property type="match status" value="1"/>
</dbReference>
<gene>
    <name evidence="10" type="ORF">Dthio_PD2629</name>
</gene>
<dbReference type="InterPro" id="IPR009057">
    <property type="entry name" value="Homeodomain-like_sf"/>
</dbReference>
<feature type="modified residue" description="4-aspartylphosphate" evidence="7">
    <location>
        <position position="56"/>
    </location>
</feature>
<evidence type="ECO:0000259" key="9">
    <source>
        <dbReference type="PROSITE" id="PS50110"/>
    </source>
</evidence>
<keyword evidence="4" id="KW-0902">Two-component regulatory system</keyword>
<dbReference type="InterPro" id="IPR058031">
    <property type="entry name" value="AAA_lid_NorR"/>
</dbReference>
<dbReference type="InterPro" id="IPR001789">
    <property type="entry name" value="Sig_transdc_resp-reg_receiver"/>
</dbReference>
<evidence type="ECO:0000256" key="2">
    <source>
        <dbReference type="ARBA" id="ARBA00022741"/>
    </source>
</evidence>
<dbReference type="InterPro" id="IPR003593">
    <property type="entry name" value="AAA+_ATPase"/>
</dbReference>
<dbReference type="SUPFAM" id="SSF46689">
    <property type="entry name" value="Homeodomain-like"/>
    <property type="match status" value="1"/>
</dbReference>
<dbReference type="SMART" id="SM00448">
    <property type="entry name" value="REC"/>
    <property type="match status" value="1"/>
</dbReference>
<feature type="domain" description="Sigma-54 factor interaction" evidence="8">
    <location>
        <begin position="146"/>
        <end position="375"/>
    </location>
</feature>
<proteinExistence type="predicted"/>
<comment type="caution">
    <text evidence="10">The sequence shown here is derived from an EMBL/GenBank/DDBJ whole genome shotgun (WGS) entry which is preliminary data.</text>
</comment>
<dbReference type="PROSITE" id="PS00688">
    <property type="entry name" value="SIGMA54_INTERACT_3"/>
    <property type="match status" value="1"/>
</dbReference>
<dbReference type="PROSITE" id="PS50045">
    <property type="entry name" value="SIGMA54_INTERACT_4"/>
    <property type="match status" value="1"/>
</dbReference>
<keyword evidence="11" id="KW-1185">Reference proteome</keyword>
<evidence type="ECO:0000313" key="10">
    <source>
        <dbReference type="EMBL" id="EFI35220.1"/>
    </source>
</evidence>
<dbReference type="PANTHER" id="PTHR32071:SF57">
    <property type="entry name" value="C4-DICARBOXYLATE TRANSPORT TRANSCRIPTIONAL REGULATORY PROTEIN DCTD"/>
    <property type="match status" value="1"/>
</dbReference>
<dbReference type="RefSeq" id="WP_008868354.1">
    <property type="nucleotide sequence ID" value="NZ_ACJN02000001.1"/>
</dbReference>
<protein>
    <submittedName>
        <fullName evidence="10">Two component, sigma54 specific, transcriptional regulator, Fis family</fullName>
    </submittedName>
</protein>
<dbReference type="GO" id="GO:0006355">
    <property type="term" value="P:regulation of DNA-templated transcription"/>
    <property type="evidence" value="ECO:0007669"/>
    <property type="project" value="InterPro"/>
</dbReference>
<dbReference type="Gene3D" id="1.10.8.60">
    <property type="match status" value="1"/>
</dbReference>
<dbReference type="EMBL" id="ACJN02000001">
    <property type="protein sequence ID" value="EFI35220.1"/>
    <property type="molecule type" value="Genomic_DNA"/>
</dbReference>
<dbReference type="OrthoDB" id="9763792at2"/>
<keyword evidence="5" id="KW-0805">Transcription regulation</keyword>
<evidence type="ECO:0000256" key="7">
    <source>
        <dbReference type="PROSITE-ProRule" id="PRU00169"/>
    </source>
</evidence>
<name>D6SKK9_9BACT</name>
<dbReference type="InterPro" id="IPR011006">
    <property type="entry name" value="CheY-like_superfamily"/>
</dbReference>
<evidence type="ECO:0000259" key="8">
    <source>
        <dbReference type="PROSITE" id="PS50045"/>
    </source>
</evidence>
<dbReference type="CDD" id="cd00009">
    <property type="entry name" value="AAA"/>
    <property type="match status" value="1"/>
</dbReference>
<evidence type="ECO:0000313" key="11">
    <source>
        <dbReference type="Proteomes" id="UP000005496"/>
    </source>
</evidence>
<accession>D6SKK9</accession>
<dbReference type="InterPro" id="IPR025662">
    <property type="entry name" value="Sigma_54_int_dom_ATP-bd_1"/>
</dbReference>
<dbReference type="InterPro" id="IPR002197">
    <property type="entry name" value="HTH_Fis"/>
</dbReference>
<reference evidence="10" key="1">
    <citation type="submission" date="2010-05" db="EMBL/GenBank/DDBJ databases">
        <title>The draft genome of Desulfonatronospira thiodismutans ASO3-1.</title>
        <authorList>
            <consortium name="US DOE Joint Genome Institute (JGI-PGF)"/>
            <person name="Lucas S."/>
            <person name="Copeland A."/>
            <person name="Lapidus A."/>
            <person name="Cheng J.-F."/>
            <person name="Bruce D."/>
            <person name="Goodwin L."/>
            <person name="Pitluck S."/>
            <person name="Chertkov O."/>
            <person name="Brettin T."/>
            <person name="Detter J.C."/>
            <person name="Han C."/>
            <person name="Land M.L."/>
            <person name="Hauser L."/>
            <person name="Kyrpides N."/>
            <person name="Mikhailova N."/>
            <person name="Muyzer G."/>
            <person name="Woyke T."/>
        </authorList>
    </citation>
    <scope>NUCLEOTIDE SEQUENCE [LARGE SCALE GENOMIC DNA]</scope>
    <source>
        <strain evidence="10">ASO3-1</strain>
    </source>
</reference>
<evidence type="ECO:0000256" key="5">
    <source>
        <dbReference type="ARBA" id="ARBA00023015"/>
    </source>
</evidence>
<dbReference type="FunFam" id="3.40.50.300:FF:000006">
    <property type="entry name" value="DNA-binding transcriptional regulator NtrC"/>
    <property type="match status" value="1"/>
</dbReference>